<feature type="region of interest" description="Disordered" evidence="1">
    <location>
        <begin position="43"/>
        <end position="183"/>
    </location>
</feature>
<keyword evidence="3" id="KW-1185">Reference proteome</keyword>
<feature type="compositionally biased region" description="Basic and acidic residues" evidence="1">
    <location>
        <begin position="145"/>
        <end position="155"/>
    </location>
</feature>
<feature type="compositionally biased region" description="Low complexity" evidence="1">
    <location>
        <begin position="10"/>
        <end position="28"/>
    </location>
</feature>
<comment type="caution">
    <text evidence="2">The sequence shown here is derived from an EMBL/GenBank/DDBJ whole genome shotgun (WGS) entry which is preliminary data.</text>
</comment>
<feature type="compositionally biased region" description="Basic and acidic residues" evidence="1">
    <location>
        <begin position="116"/>
        <end position="126"/>
    </location>
</feature>
<dbReference type="AlphaFoldDB" id="A0ABD3LWJ2"/>
<protein>
    <submittedName>
        <fullName evidence="2">Uncharacterized protein</fullName>
    </submittedName>
</protein>
<organism evidence="2 3">
    <name type="scientific">Eucalyptus globulus</name>
    <name type="common">Tasmanian blue gum</name>
    <dbReference type="NCBI Taxonomy" id="34317"/>
    <lineage>
        <taxon>Eukaryota</taxon>
        <taxon>Viridiplantae</taxon>
        <taxon>Streptophyta</taxon>
        <taxon>Embryophyta</taxon>
        <taxon>Tracheophyta</taxon>
        <taxon>Spermatophyta</taxon>
        <taxon>Magnoliopsida</taxon>
        <taxon>eudicotyledons</taxon>
        <taxon>Gunneridae</taxon>
        <taxon>Pentapetalae</taxon>
        <taxon>rosids</taxon>
        <taxon>malvids</taxon>
        <taxon>Myrtales</taxon>
        <taxon>Myrtaceae</taxon>
        <taxon>Myrtoideae</taxon>
        <taxon>Eucalypteae</taxon>
        <taxon>Eucalyptus</taxon>
    </lineage>
</organism>
<feature type="region of interest" description="Disordered" evidence="1">
    <location>
        <begin position="1"/>
        <end position="28"/>
    </location>
</feature>
<proteinExistence type="predicted"/>
<dbReference type="EMBL" id="JBJKBG010000001">
    <property type="protein sequence ID" value="KAL3754327.1"/>
    <property type="molecule type" value="Genomic_DNA"/>
</dbReference>
<gene>
    <name evidence="2" type="ORF">ACJRO7_001545</name>
</gene>
<evidence type="ECO:0000256" key="1">
    <source>
        <dbReference type="SAM" id="MobiDB-lite"/>
    </source>
</evidence>
<sequence>MVGSVQTSESQTSPPNLSPSSSLSSSTTPKAVIDTLCTHIADTTLTGDDVVQPDRRPFMRSQNVANPVKVRPPAARRSPAPLPPPPLSFAGPMELCGSDGVGGFPSEEEEEEEEECKTPRGEEYRIPEPVTCPPAPKRSRRHWSERRACVVGKEKEEEEEEEEKEGEESVDSSDVQEALKNMR</sequence>
<evidence type="ECO:0000313" key="2">
    <source>
        <dbReference type="EMBL" id="KAL3754327.1"/>
    </source>
</evidence>
<feature type="compositionally biased region" description="Acidic residues" evidence="1">
    <location>
        <begin position="156"/>
        <end position="171"/>
    </location>
</feature>
<feature type="compositionally biased region" description="Acidic residues" evidence="1">
    <location>
        <begin position="106"/>
        <end position="115"/>
    </location>
</feature>
<reference evidence="2 3" key="1">
    <citation type="submission" date="2024-11" db="EMBL/GenBank/DDBJ databases">
        <title>Chromosome-level genome assembly of Eucalyptus globulus Labill. provides insights into its genome evolution.</title>
        <authorList>
            <person name="Li X."/>
        </authorList>
    </citation>
    <scope>NUCLEOTIDE SEQUENCE [LARGE SCALE GENOMIC DNA]</scope>
    <source>
        <strain evidence="2">CL2024</strain>
        <tissue evidence="2">Fresh tender leaves</tissue>
    </source>
</reference>
<dbReference type="Proteomes" id="UP001634007">
    <property type="component" value="Unassembled WGS sequence"/>
</dbReference>
<evidence type="ECO:0000313" key="3">
    <source>
        <dbReference type="Proteomes" id="UP001634007"/>
    </source>
</evidence>
<accession>A0ABD3LWJ2</accession>
<name>A0ABD3LWJ2_EUCGL</name>